<gene>
    <name evidence="2" type="primary">spoIIIAF</name>
    <name evidence="2" type="ORF">NDM98_05350</name>
</gene>
<comment type="caution">
    <text evidence="2">The sequence shown here is derived from an EMBL/GenBank/DDBJ whole genome shotgun (WGS) entry which is preliminary data.</text>
</comment>
<reference evidence="2" key="1">
    <citation type="submission" date="2022-06" db="EMBL/GenBank/DDBJ databases">
        <title>Alkalicoccobacillus porphyridii sp. nov., isolated from a marine red alga, Porphyridium purpureum and reclassification of Shouchella plakortidis and Shouchella gibsonii as Alkalicoccobacillus plakortidis comb. nov. and Alkalicoccobacillus gibsonii comb. nov.</title>
        <authorList>
            <person name="Kim K.H."/>
            <person name="Lee J.K."/>
            <person name="Han D.M."/>
            <person name="Baek J.H."/>
            <person name="Jeon C.O."/>
        </authorList>
    </citation>
    <scope>NUCLEOTIDE SEQUENCE</scope>
    <source>
        <strain evidence="2">DSM 19153</strain>
    </source>
</reference>
<keyword evidence="1" id="KW-0472">Membrane</keyword>
<feature type="transmembrane region" description="Helical" evidence="1">
    <location>
        <begin position="37"/>
        <end position="56"/>
    </location>
</feature>
<sequence>MGLLTGWITGLVLLIMLAILLEMLLPNSSMRGYVKMVISLLILIAMLKPILSIFTVDSEEWIRNLQTGDQYQTESIETQINLQKSGLDEVRAAYISEQVADQLVDKAEETLRDTYSLEFASVDVMQEMGQGGQEDEEAVSIHAVVREIHPQQNTDAVRSEIKRVQIDLSKQQPSKESDSIDLLPVINYLSDSWEIPESITLLLEGGEQVDG</sequence>
<dbReference type="Proteomes" id="UP001203665">
    <property type="component" value="Unassembled WGS sequence"/>
</dbReference>
<proteinExistence type="predicted"/>
<evidence type="ECO:0000256" key="1">
    <source>
        <dbReference type="SAM" id="Phobius"/>
    </source>
</evidence>
<dbReference type="InterPro" id="IPR014245">
    <property type="entry name" value="Spore_III_AF"/>
</dbReference>
<dbReference type="EMBL" id="JAMQJY010000001">
    <property type="protein sequence ID" value="MCM2674978.1"/>
    <property type="molecule type" value="Genomic_DNA"/>
</dbReference>
<feature type="transmembrane region" description="Helical" evidence="1">
    <location>
        <begin position="6"/>
        <end position="25"/>
    </location>
</feature>
<organism evidence="2 3">
    <name type="scientific">Alkalicoccobacillus plakortidis</name>
    <dbReference type="NCBI Taxonomy" id="444060"/>
    <lineage>
        <taxon>Bacteria</taxon>
        <taxon>Bacillati</taxon>
        <taxon>Bacillota</taxon>
        <taxon>Bacilli</taxon>
        <taxon>Bacillales</taxon>
        <taxon>Bacillaceae</taxon>
        <taxon>Alkalicoccobacillus</taxon>
    </lineage>
</organism>
<dbReference type="RefSeq" id="WP_251605150.1">
    <property type="nucleotide sequence ID" value="NZ_JAMQJY010000001.1"/>
</dbReference>
<evidence type="ECO:0000313" key="2">
    <source>
        <dbReference type="EMBL" id="MCM2674978.1"/>
    </source>
</evidence>
<keyword evidence="1" id="KW-0812">Transmembrane</keyword>
<evidence type="ECO:0000313" key="3">
    <source>
        <dbReference type="Proteomes" id="UP001203665"/>
    </source>
</evidence>
<dbReference type="NCBIfam" id="TIGR02896">
    <property type="entry name" value="spore_III_AF"/>
    <property type="match status" value="1"/>
</dbReference>
<name>A0ABT0XGF4_9BACI</name>
<accession>A0ABT0XGF4</accession>
<protein>
    <submittedName>
        <fullName evidence="2">Stage III sporulation protein AF</fullName>
    </submittedName>
</protein>
<keyword evidence="1" id="KW-1133">Transmembrane helix</keyword>
<keyword evidence="3" id="KW-1185">Reference proteome</keyword>
<dbReference type="Pfam" id="PF09581">
    <property type="entry name" value="Spore_III_AF"/>
    <property type="match status" value="1"/>
</dbReference>